<organism evidence="1 2">
    <name type="scientific">Jiangella alba</name>
    <dbReference type="NCBI Taxonomy" id="561176"/>
    <lineage>
        <taxon>Bacteria</taxon>
        <taxon>Bacillati</taxon>
        <taxon>Actinomycetota</taxon>
        <taxon>Actinomycetes</taxon>
        <taxon>Jiangellales</taxon>
        <taxon>Jiangellaceae</taxon>
        <taxon>Jiangella</taxon>
    </lineage>
</organism>
<dbReference type="OrthoDB" id="4870610at2"/>
<dbReference type="Proteomes" id="UP000181980">
    <property type="component" value="Unassembled WGS sequence"/>
</dbReference>
<reference evidence="2" key="1">
    <citation type="submission" date="2016-10" db="EMBL/GenBank/DDBJ databases">
        <authorList>
            <person name="Varghese N."/>
            <person name="Submissions S."/>
        </authorList>
    </citation>
    <scope>NUCLEOTIDE SEQUENCE [LARGE SCALE GENOMIC DNA]</scope>
    <source>
        <strain evidence="2">DSM 45237</strain>
    </source>
</reference>
<dbReference type="EMBL" id="FNUC01000003">
    <property type="protein sequence ID" value="SEE34591.1"/>
    <property type="molecule type" value="Genomic_DNA"/>
</dbReference>
<evidence type="ECO:0000313" key="1">
    <source>
        <dbReference type="EMBL" id="SEE34591.1"/>
    </source>
</evidence>
<dbReference type="SUPFAM" id="SSF52980">
    <property type="entry name" value="Restriction endonuclease-like"/>
    <property type="match status" value="1"/>
</dbReference>
<gene>
    <name evidence="1" type="ORF">SAMN04488561_1047</name>
</gene>
<keyword evidence="2" id="KW-1185">Reference proteome</keyword>
<dbReference type="RefSeq" id="WP_069113087.1">
    <property type="nucleotide sequence ID" value="NZ_FNUC01000003.1"/>
</dbReference>
<dbReference type="InterPro" id="IPR011335">
    <property type="entry name" value="Restrct_endonuc-II-like"/>
</dbReference>
<evidence type="ECO:0008006" key="3">
    <source>
        <dbReference type="Google" id="ProtNLM"/>
    </source>
</evidence>
<protein>
    <recommendedName>
        <fullName evidence="3">DUF559 domain-containing protein</fullName>
    </recommendedName>
</protein>
<proteinExistence type="predicted"/>
<accession>A0A1H5I3W2</accession>
<evidence type="ECO:0000313" key="2">
    <source>
        <dbReference type="Proteomes" id="UP000181980"/>
    </source>
</evidence>
<dbReference type="AlphaFoldDB" id="A0A1H5I3W2"/>
<sequence>MAGLAHGPPAGDEIEVLVPRNVRLHGTAFVVVRRTVRMPAASGWIGLDDAVTFTEHAPPDWSPGCRCRNGCQEPGGHQTRALRNVRALMCEAVQRRKTGLAALRTEVDASWSRRSELARLALADIEAGCRSAPECELRDLVRGSRILPEPLWNRPLPGVPVIVPDACWPGRRLIVEVDSRSFHGFGDAPERTERRRARLAALGWVVLPVSPTRLRADPAGVLAQIEAAHLAGHGALSAVRAAQRAP</sequence>
<name>A0A1H5I3W2_9ACTN</name>